<dbReference type="GO" id="GO:0005737">
    <property type="term" value="C:cytoplasm"/>
    <property type="evidence" value="ECO:0007669"/>
    <property type="project" value="TreeGrafter"/>
</dbReference>
<protein>
    <recommendedName>
        <fullName evidence="8">SH3 domain-containing GRB2-like protein</fullName>
    </recommendedName>
</protein>
<dbReference type="SUPFAM" id="SSF48065">
    <property type="entry name" value="DBL homology domain (DH-domain)"/>
    <property type="match status" value="1"/>
</dbReference>
<dbReference type="Pfam" id="PF00621">
    <property type="entry name" value="RhoGEF"/>
    <property type="match status" value="1"/>
</dbReference>
<dbReference type="PROSITE" id="PS50010">
    <property type="entry name" value="DH_2"/>
    <property type="match status" value="1"/>
</dbReference>
<sequence>MSKIPWVRVSNATQDPQTRCSVAQDQIVKVVGEDGDWYQIETTEGSSGRVPKVLTLPISDPPRQPGQKIYCSTDAYTSIRADDLSFAPYSLIVATPSKSHEGWLEGYIVADNGAKLGSPGLIPEGYMVHLAVPSDVEAPTSGMTPSFTTNFDEFDVKFRSSQPTTTAVPAGNGSSSYTVQPYARAMYDFQGEFANELSFKANEIISLRRRIDVDWMEGSIGSGRVGIFPVSFVQIIVNLPEDDESTSSANDKRKSNAAENDGIGFATVKHPFTARQTDELSVKTGDAVRVLRLVNDEWVMCKDPDSERTGIVPVGFLELYLDDEEDDVGHSSRKSTAPQDQSFSTLGRNSFVAPAGIPDWRTSTRIESVPSSSNDDWATFDTGSTKSGGTTPTPHQWATFGEDWIAAEQPKATAPARPPPPKQSSIQSPNDVVSVTEMFGMVERQAPPRPVAPSSMFQTATDFEMGIETVTQGAATNDDKRNKILEELINSELQFITDINSYIEAVNSTNYLSTKQKVIMKNGCAQIVQLSGNLVQLLTSEQIKPVDSQAIGACFLQLRKPFAQTYGYYFRNIEQINQMLTSAKTEKAMAEALNDVVRRMRENGAGAIDGATAVGRPVQRCLKYPLFLNEITKLTSVTHLDHPKLLEAIKTMSNLGQKMNESKRRKELTRKYMSEDKQSFGEMLSKMTFHSLKKKSNRFTYRMGSSLGVVKLQRDPQFDRLVCELDSAERRLVRFNYMLVIYRKKIYHETRVLLQKKIIEPRKKQVSSSDVDHQMYLFNEAVRVFSEIINARVRDEIVRSLRNLPKRLIKKRNDKLMDYEAAKSKEKGNSKRDFVEIQKDYEALNMQVKQQLPKSIDYLNKTLVDAMKSVQLEDQDLMANLRSIFEQAKSVSGVDQHRKLIQPNTPCFVDYFDPDRLKPLQKIANKAAQAARMRSRSLSPTSKAHQHDPSLPSMWKSDASTAAPSATSPAASTPSAVTSAPKFRAQTLSERKTMLEKARMKGRMNDMFVATSNYPVDASMVKYAESEGKVLIVRQNDLVLAVNRDVPSLWLCYNGYYNAPLPSNILKPYNEQVETGIDAVKTISTTTTRPHSTPPKSQNLIDLEDLFGSSSIPAAPVLAPVPVQQTQSKPITDWAAAAQTLPLAPPPPQPQPQPQTLDLFSSLSINSNSKHEKPPAAPFEAHFPPQNNSQTSTAQANYDIDEDHLFDGVTSINWGASSSSTAARTPSLPNLNSVPPSRPDYTTGIFNPDSLPATAPPPLPVIINPQKEVFNDAFSGQTNLFPVSFDESPSLPPMPITQRSASAVANPTVWPSSTSVRADSPQPLIPSRPAPTVKNGFNGNAQASYDFPPTTSQQAPLYSAVPNEPTNYSVPPMYDLTPQPLTPTPIAPKPAAANLYDAPPCFASQYDQPPIEASTSSVQPSTSSVIRPILCEVRADYDFVPQGSNQVEIKEGEVAGVLQRTDDDGNPEWLLIKKSNGQVGYVPAAYCHPI</sequence>
<dbReference type="SUPFAM" id="SSF103657">
    <property type="entry name" value="BAR/IMD domain-like"/>
    <property type="match status" value="1"/>
</dbReference>
<dbReference type="Pfam" id="PF00018">
    <property type="entry name" value="SH3_1"/>
    <property type="match status" value="2"/>
</dbReference>
<dbReference type="Gene3D" id="2.30.30.40">
    <property type="entry name" value="SH3 Domains"/>
    <property type="match status" value="3"/>
</dbReference>
<dbReference type="PANTHER" id="PTHR22834">
    <property type="entry name" value="NUCLEAR FUSION PROTEIN FUS2"/>
    <property type="match status" value="1"/>
</dbReference>
<dbReference type="SUPFAM" id="SSF50044">
    <property type="entry name" value="SH3-domain"/>
    <property type="match status" value="3"/>
</dbReference>
<evidence type="ECO:0000313" key="7">
    <source>
        <dbReference type="Proteomes" id="UP000494206"/>
    </source>
</evidence>
<feature type="domain" description="SH3" evidence="4">
    <location>
        <begin position="261"/>
        <end position="322"/>
    </location>
</feature>
<feature type="domain" description="SH3" evidence="4">
    <location>
        <begin position="178"/>
        <end position="238"/>
    </location>
</feature>
<accession>A0A8S1F7D9</accession>
<reference evidence="6 7" key="1">
    <citation type="submission" date="2020-04" db="EMBL/GenBank/DDBJ databases">
        <authorList>
            <person name="Laetsch R D."/>
            <person name="Stevens L."/>
            <person name="Kumar S."/>
            <person name="Blaxter L. M."/>
        </authorList>
    </citation>
    <scope>NUCLEOTIDE SEQUENCE [LARGE SCALE GENOMIC DNA]</scope>
</reference>
<dbReference type="EMBL" id="CADEPM010000009">
    <property type="protein sequence ID" value="CAB3409659.1"/>
    <property type="molecule type" value="Genomic_DNA"/>
</dbReference>
<feature type="compositionally biased region" description="Low complexity" evidence="3">
    <location>
        <begin position="1216"/>
        <end position="1235"/>
    </location>
</feature>
<dbReference type="InterPro" id="IPR036028">
    <property type="entry name" value="SH3-like_dom_sf"/>
</dbReference>
<feature type="compositionally biased region" description="Polar residues" evidence="3">
    <location>
        <begin position="334"/>
        <end position="348"/>
    </location>
</feature>
<dbReference type="PANTHER" id="PTHR22834:SF20">
    <property type="entry name" value="SH3 DOMAIN-CONTAINING PROTEIN"/>
    <property type="match status" value="1"/>
</dbReference>
<dbReference type="PROSITE" id="PS50002">
    <property type="entry name" value="SH3"/>
    <property type="match status" value="3"/>
</dbReference>
<evidence type="ECO:0000256" key="3">
    <source>
        <dbReference type="SAM" id="MobiDB-lite"/>
    </source>
</evidence>
<feature type="region of interest" description="Disordered" evidence="3">
    <location>
        <begin position="1165"/>
        <end position="1193"/>
    </location>
</feature>
<dbReference type="Gene3D" id="1.20.900.10">
    <property type="entry name" value="Dbl homology (DH) domain"/>
    <property type="match status" value="1"/>
</dbReference>
<evidence type="ECO:0000256" key="2">
    <source>
        <dbReference type="PROSITE-ProRule" id="PRU00192"/>
    </source>
</evidence>
<evidence type="ECO:0008006" key="8">
    <source>
        <dbReference type="Google" id="ProtNLM"/>
    </source>
</evidence>
<evidence type="ECO:0000259" key="5">
    <source>
        <dbReference type="PROSITE" id="PS50010"/>
    </source>
</evidence>
<name>A0A8S1F7D9_9PELO</name>
<proteinExistence type="predicted"/>
<keyword evidence="7" id="KW-1185">Reference proteome</keyword>
<evidence type="ECO:0000256" key="1">
    <source>
        <dbReference type="ARBA" id="ARBA00022443"/>
    </source>
</evidence>
<dbReference type="SMART" id="SM00325">
    <property type="entry name" value="RhoGEF"/>
    <property type="match status" value="1"/>
</dbReference>
<feature type="compositionally biased region" description="Low complexity" evidence="3">
    <location>
        <begin position="959"/>
        <end position="981"/>
    </location>
</feature>
<dbReference type="InterPro" id="IPR001452">
    <property type="entry name" value="SH3_domain"/>
</dbReference>
<evidence type="ECO:0000259" key="4">
    <source>
        <dbReference type="PROSITE" id="PS50002"/>
    </source>
</evidence>
<feature type="domain" description="DH" evidence="5">
    <location>
        <begin position="480"/>
        <end position="662"/>
    </location>
</feature>
<feature type="region of interest" description="Disordered" evidence="3">
    <location>
        <begin position="926"/>
        <end position="989"/>
    </location>
</feature>
<keyword evidence="1 2" id="KW-0728">SH3 domain</keyword>
<feature type="region of interest" description="Disordered" evidence="3">
    <location>
        <begin position="1312"/>
        <end position="1333"/>
    </location>
</feature>
<dbReference type="GO" id="GO:0005085">
    <property type="term" value="F:guanyl-nucleotide exchange factor activity"/>
    <property type="evidence" value="ECO:0007669"/>
    <property type="project" value="InterPro"/>
</dbReference>
<dbReference type="InterPro" id="IPR035899">
    <property type="entry name" value="DBL_dom_sf"/>
</dbReference>
<organism evidence="6 7">
    <name type="scientific">Caenorhabditis bovis</name>
    <dbReference type="NCBI Taxonomy" id="2654633"/>
    <lineage>
        <taxon>Eukaryota</taxon>
        <taxon>Metazoa</taxon>
        <taxon>Ecdysozoa</taxon>
        <taxon>Nematoda</taxon>
        <taxon>Chromadorea</taxon>
        <taxon>Rhabditida</taxon>
        <taxon>Rhabditina</taxon>
        <taxon>Rhabditomorpha</taxon>
        <taxon>Rhabditoidea</taxon>
        <taxon>Rhabditidae</taxon>
        <taxon>Peloderinae</taxon>
        <taxon>Caenorhabditis</taxon>
    </lineage>
</organism>
<dbReference type="InterPro" id="IPR000219">
    <property type="entry name" value="DH_dom"/>
</dbReference>
<feature type="compositionally biased region" description="Low complexity" evidence="3">
    <location>
        <begin position="382"/>
        <end position="394"/>
    </location>
</feature>
<feature type="domain" description="SH3" evidence="4">
    <location>
        <begin position="1428"/>
        <end position="1490"/>
    </location>
</feature>
<feature type="compositionally biased region" description="Polar residues" evidence="3">
    <location>
        <begin position="365"/>
        <end position="376"/>
    </location>
</feature>
<feature type="region of interest" description="Disordered" evidence="3">
    <location>
        <begin position="327"/>
        <end position="349"/>
    </location>
</feature>
<evidence type="ECO:0000313" key="6">
    <source>
        <dbReference type="EMBL" id="CAB3409659.1"/>
    </source>
</evidence>
<dbReference type="InterPro" id="IPR051492">
    <property type="entry name" value="Dynamin-Rho_GEF"/>
</dbReference>
<dbReference type="SMART" id="SM00326">
    <property type="entry name" value="SH3"/>
    <property type="match status" value="3"/>
</dbReference>
<gene>
    <name evidence="6" type="ORF">CBOVIS_LOCUS11285</name>
</gene>
<feature type="region of interest" description="Disordered" evidence="3">
    <location>
        <begin position="1216"/>
        <end position="1236"/>
    </location>
</feature>
<comment type="caution">
    <text evidence="6">The sequence shown here is derived from an EMBL/GenBank/DDBJ whole genome shotgun (WGS) entry which is preliminary data.</text>
</comment>
<dbReference type="Gene3D" id="1.20.1270.60">
    <property type="entry name" value="Arfaptin homology (AH) domain/BAR domain"/>
    <property type="match status" value="1"/>
</dbReference>
<dbReference type="Proteomes" id="UP000494206">
    <property type="component" value="Unassembled WGS sequence"/>
</dbReference>
<dbReference type="InterPro" id="IPR027267">
    <property type="entry name" value="AH/BAR_dom_sf"/>
</dbReference>
<feature type="region of interest" description="Disordered" evidence="3">
    <location>
        <begin position="365"/>
        <end position="394"/>
    </location>
</feature>
<dbReference type="Pfam" id="PF14604">
    <property type="entry name" value="SH3_9"/>
    <property type="match status" value="1"/>
</dbReference>
<dbReference type="OrthoDB" id="27823at2759"/>